<protein>
    <submittedName>
        <fullName evidence="9">Phage infection protein</fullName>
    </submittedName>
</protein>
<dbReference type="InterPro" id="IPR051328">
    <property type="entry name" value="T7SS_ABC-Transporter"/>
</dbReference>
<sequence>MNKILHIFKKDLKNISTNWAAAIIAGGLVLLPSLYAWLNIAAMWDPYSHTNQIPVGLVNEDKGANVRDKHIDAGKELVDELTENKDLDWHFTNRKRAMEKLRNGEYFAVIVVPENFSERLGTVISDHPKKAKMEYYVNEKINSISPKITQKGASTIVEQVSSKFIATVNGVIFELFNEIGVELQRDLPDIERFEQYVFTLEKDLPDINKLINDSLQDASSAEEMIHKAQGKIPEARQLTSSGLETINKTSAFLSDAETRLAEMGPKIHEDLQKVQKIASDVNEFLGKVKDKDIDLSKGDQINNQLQSQLNEVIGTLGTIQGVLEEAKKMNETQGGPMPNEVENENQSQTPAQPPDNQSKIDQAIEKTTQLKSDLQQVQNKASEINTLLEDKKRELNETLGTLQQMAGNTSVKIDAFAKEYKENIEPTVMKEISKAKNTLAGARNMLTEIQDSLPEVEKILNRTDKNLKKGKDALEYAHGELPYINEKVRELADKIRKLQGKTNLNDIIQLLLNDPNAERSFFEEPVLLNENKVFPIKNYGTGMTPFYTVLSIWVGALLLISLLSTDLKDHEKYTGKQIYFGRLFTFLSIGFLQTLIVVCGDLFILGVPVKHPFWMILFGLFISLVFMLIVYTLVSVFGNIGKALAIVMLVLQIAGSGGTYPVVLLPEFFQFISPLLPFTYGVDLMREAVGGIVWQSVSRDLLFLALFGLAALLFGTFLKEPVNKKTRAFLEKSREADIFH</sequence>
<dbReference type="NCBIfam" id="TIGR03062">
    <property type="entry name" value="pip_yhgE_Cterm"/>
    <property type="match status" value="1"/>
</dbReference>
<evidence type="ECO:0000256" key="3">
    <source>
        <dbReference type="ARBA" id="ARBA00022989"/>
    </source>
</evidence>
<dbReference type="PANTHER" id="PTHR43077:SF10">
    <property type="entry name" value="TRANSPORT PERMEASE PROTEIN"/>
    <property type="match status" value="1"/>
</dbReference>
<reference evidence="9 10" key="1">
    <citation type="submission" date="2021-03" db="EMBL/GenBank/DDBJ databases">
        <title>Antimicrobial resistance genes in bacteria isolated from Japanese honey, and their potential for conferring macrolide and lincosamide resistance in the American foulbrood pathogen Paenibacillus larvae.</title>
        <authorList>
            <person name="Okamoto M."/>
            <person name="Kumagai M."/>
            <person name="Kanamori H."/>
            <person name="Takamatsu D."/>
        </authorList>
    </citation>
    <scope>NUCLEOTIDE SEQUENCE [LARGE SCALE GENOMIC DNA]</scope>
    <source>
        <strain evidence="9 10">J1TS3</strain>
    </source>
</reference>
<evidence type="ECO:0000256" key="1">
    <source>
        <dbReference type="ARBA" id="ARBA00004141"/>
    </source>
</evidence>
<dbReference type="InterPro" id="IPR017500">
    <property type="entry name" value="Phage_infect_YhgE_N"/>
</dbReference>
<proteinExistence type="predicted"/>
<feature type="transmembrane region" description="Helical" evidence="7">
    <location>
        <begin position="21"/>
        <end position="44"/>
    </location>
</feature>
<gene>
    <name evidence="9" type="ORF">J1TS3_12770</name>
</gene>
<accession>A0ABQ4K5K8</accession>
<evidence type="ECO:0000259" key="8">
    <source>
        <dbReference type="Pfam" id="PF12698"/>
    </source>
</evidence>
<keyword evidence="2 7" id="KW-0812">Transmembrane</keyword>
<feature type="coiled-coil region" evidence="5">
    <location>
        <begin position="360"/>
        <end position="405"/>
    </location>
</feature>
<feature type="transmembrane region" description="Helical" evidence="7">
    <location>
        <begin position="701"/>
        <end position="718"/>
    </location>
</feature>
<dbReference type="PANTHER" id="PTHR43077">
    <property type="entry name" value="TRANSPORT PERMEASE YVFS-RELATED"/>
    <property type="match status" value="1"/>
</dbReference>
<dbReference type="RefSeq" id="WP_018705710.1">
    <property type="nucleotide sequence ID" value="NZ_BOQT01000003.1"/>
</dbReference>
<organism evidence="9 10">
    <name type="scientific">Siminovitchia fordii</name>
    <dbReference type="NCBI Taxonomy" id="254759"/>
    <lineage>
        <taxon>Bacteria</taxon>
        <taxon>Bacillati</taxon>
        <taxon>Bacillota</taxon>
        <taxon>Bacilli</taxon>
        <taxon>Bacillales</taxon>
        <taxon>Bacillaceae</taxon>
        <taxon>Siminovitchia</taxon>
    </lineage>
</organism>
<keyword evidence="4 7" id="KW-0472">Membrane</keyword>
<feature type="compositionally biased region" description="Polar residues" evidence="6">
    <location>
        <begin position="344"/>
        <end position="358"/>
    </location>
</feature>
<evidence type="ECO:0000256" key="6">
    <source>
        <dbReference type="SAM" id="MobiDB-lite"/>
    </source>
</evidence>
<feature type="transmembrane region" description="Helical" evidence="7">
    <location>
        <begin position="643"/>
        <end position="663"/>
    </location>
</feature>
<dbReference type="Proteomes" id="UP000680279">
    <property type="component" value="Unassembled WGS sequence"/>
</dbReference>
<evidence type="ECO:0000256" key="7">
    <source>
        <dbReference type="SAM" id="Phobius"/>
    </source>
</evidence>
<evidence type="ECO:0000313" key="9">
    <source>
        <dbReference type="EMBL" id="GIN20143.1"/>
    </source>
</evidence>
<name>A0ABQ4K5K8_9BACI</name>
<dbReference type="Gene3D" id="1.20.58.60">
    <property type="match status" value="1"/>
</dbReference>
<comment type="caution">
    <text evidence="9">The sequence shown here is derived from an EMBL/GenBank/DDBJ whole genome shotgun (WGS) entry which is preliminary data.</text>
</comment>
<evidence type="ECO:0000256" key="4">
    <source>
        <dbReference type="ARBA" id="ARBA00023136"/>
    </source>
</evidence>
<feature type="region of interest" description="Disordered" evidence="6">
    <location>
        <begin position="330"/>
        <end position="358"/>
    </location>
</feature>
<dbReference type="InterPro" id="IPR017501">
    <property type="entry name" value="Phage_infect_YhgE_C"/>
</dbReference>
<dbReference type="InterPro" id="IPR013525">
    <property type="entry name" value="ABC2_TM"/>
</dbReference>
<keyword evidence="3 7" id="KW-1133">Transmembrane helix</keyword>
<dbReference type="NCBIfam" id="TIGR03061">
    <property type="entry name" value="pip_yhgE_Nterm"/>
    <property type="match status" value="1"/>
</dbReference>
<evidence type="ECO:0000313" key="10">
    <source>
        <dbReference type="Proteomes" id="UP000680279"/>
    </source>
</evidence>
<feature type="domain" description="ABC-2 type transporter transmembrane" evidence="8">
    <location>
        <begin position="29"/>
        <end position="715"/>
    </location>
</feature>
<feature type="transmembrane region" description="Helical" evidence="7">
    <location>
        <begin position="613"/>
        <end position="636"/>
    </location>
</feature>
<dbReference type="Pfam" id="PF12698">
    <property type="entry name" value="ABC2_membrane_3"/>
    <property type="match status" value="1"/>
</dbReference>
<feature type="transmembrane region" description="Helical" evidence="7">
    <location>
        <begin position="545"/>
        <end position="563"/>
    </location>
</feature>
<comment type="subcellular location">
    <subcellularLocation>
        <location evidence="1">Membrane</location>
        <topology evidence="1">Multi-pass membrane protein</topology>
    </subcellularLocation>
</comment>
<evidence type="ECO:0000256" key="2">
    <source>
        <dbReference type="ARBA" id="ARBA00022692"/>
    </source>
</evidence>
<evidence type="ECO:0000256" key="5">
    <source>
        <dbReference type="SAM" id="Coils"/>
    </source>
</evidence>
<dbReference type="Gene3D" id="3.40.1710.10">
    <property type="entry name" value="abc type-2 transporter like domain"/>
    <property type="match status" value="1"/>
</dbReference>
<keyword evidence="5" id="KW-0175">Coiled coil</keyword>
<keyword evidence="10" id="KW-1185">Reference proteome</keyword>
<feature type="transmembrane region" description="Helical" evidence="7">
    <location>
        <begin position="583"/>
        <end position="607"/>
    </location>
</feature>
<dbReference type="EMBL" id="BOQT01000003">
    <property type="protein sequence ID" value="GIN20143.1"/>
    <property type="molecule type" value="Genomic_DNA"/>
</dbReference>